<keyword evidence="4" id="KW-1185">Reference proteome</keyword>
<dbReference type="Gene3D" id="2.30.110.10">
    <property type="entry name" value="Electron Transport, Fmn-binding Protein, Chain A"/>
    <property type="match status" value="1"/>
</dbReference>
<dbReference type="EMBL" id="AP006618">
    <property type="protein sequence ID" value="BAD58191.1"/>
    <property type="molecule type" value="Genomic_DNA"/>
</dbReference>
<dbReference type="EvolutionaryTrace" id="Q5YUF0"/>
<dbReference type="NCBIfam" id="TIGR00026">
    <property type="entry name" value="hi_GC_TIGR00026"/>
    <property type="match status" value="1"/>
</dbReference>
<evidence type="ECO:0007829" key="5">
    <source>
        <dbReference type="PDB" id="3R5Y"/>
    </source>
</evidence>
<dbReference type="PDB" id="3R5Y">
    <property type="method" value="X-ray"/>
    <property type="resolution" value="1.80 A"/>
    <property type="chains" value="A/B/C/D=1-146"/>
</dbReference>
<protein>
    <recommendedName>
        <fullName evidence="6">Nitroreductase Rv1558/MT1609</fullName>
    </recommendedName>
</protein>
<dbReference type="AlphaFoldDB" id="Q5YUF0"/>
<dbReference type="Pfam" id="PF04075">
    <property type="entry name" value="F420H2_quin_red"/>
    <property type="match status" value="1"/>
</dbReference>
<evidence type="ECO:0008006" key="6">
    <source>
        <dbReference type="Google" id="ProtNLM"/>
    </source>
</evidence>
<dbReference type="InterPro" id="IPR012349">
    <property type="entry name" value="Split_barrel_FMN-bd"/>
</dbReference>
<dbReference type="PANTHER" id="PTHR39428:SF3">
    <property type="entry name" value="DEAZAFLAVIN-DEPENDENT NITROREDUCTASE"/>
    <property type="match status" value="1"/>
</dbReference>
<proteinExistence type="evidence at protein level"/>
<reference evidence="3 4" key="1">
    <citation type="journal article" date="2004" name="Proc. Natl. Acad. Sci. U.S.A.">
        <title>The complete genomic sequence of Nocardia farcinica IFM 10152.</title>
        <authorList>
            <person name="Ishikawa J."/>
            <person name="Yamashita A."/>
            <person name="Mikami Y."/>
            <person name="Hoshino Y."/>
            <person name="Kurita H."/>
            <person name="Hotta K."/>
            <person name="Shiba T."/>
            <person name="Hattori M."/>
        </authorList>
    </citation>
    <scope>NUCLEOTIDE SEQUENCE [LARGE SCALE GENOMIC DNA]</scope>
    <source>
        <strain evidence="3 4">IFM 10152</strain>
    </source>
</reference>
<comment type="catalytic activity">
    <reaction evidence="2">
        <text>oxidized coenzyme F420-(gamma-L-Glu)(n) + a quinol + H(+) = reduced coenzyme F420-(gamma-L-Glu)(n) + a quinone</text>
        <dbReference type="Rhea" id="RHEA:39663"/>
        <dbReference type="Rhea" id="RHEA-COMP:12939"/>
        <dbReference type="Rhea" id="RHEA-COMP:14378"/>
        <dbReference type="ChEBI" id="CHEBI:15378"/>
        <dbReference type="ChEBI" id="CHEBI:24646"/>
        <dbReference type="ChEBI" id="CHEBI:132124"/>
        <dbReference type="ChEBI" id="CHEBI:133980"/>
        <dbReference type="ChEBI" id="CHEBI:139511"/>
    </reaction>
</comment>
<dbReference type="SUPFAM" id="SSF50475">
    <property type="entry name" value="FMN-binding split barrel"/>
    <property type="match status" value="1"/>
</dbReference>
<dbReference type="InterPro" id="IPR004378">
    <property type="entry name" value="F420H2_quin_Rdtase"/>
</dbReference>
<keyword evidence="5" id="KW-0002">3D-structure</keyword>
<reference evidence="5" key="2">
    <citation type="journal article" date="2012" name="Structure">
        <title>Structure of Ddn, the deazaflavin-dependent nitroreductase from Mycobacterium tuberculosis involved in bioreductive activation of PA-824.</title>
        <authorList>
            <person name="Cellitti S.E."/>
            <person name="Shaffer J."/>
            <person name="Jones D.H."/>
            <person name="Mukherjee T."/>
            <person name="Gurumurthy M."/>
            <person name="Bursulaya B."/>
            <person name="Boshoff H.I."/>
            <person name="Choi I."/>
            <person name="Nayyar A."/>
            <person name="Lee Y.S."/>
            <person name="Cherian J."/>
            <person name="Niyomrattanakit P."/>
            <person name="Dick T."/>
            <person name="Manjunatha U.H."/>
            <person name="Barry C.E."/>
            <person name="Spraggon G."/>
            <person name="Geierstanger B.H."/>
        </authorList>
    </citation>
    <scope>X-RAY CRYSTALLOGRAPHY (1.80 ANGSTROMS) OF 1-146</scope>
</reference>
<evidence type="ECO:0000313" key="4">
    <source>
        <dbReference type="Proteomes" id="UP000006820"/>
    </source>
</evidence>
<dbReference type="GO" id="GO:0016491">
    <property type="term" value="F:oxidoreductase activity"/>
    <property type="evidence" value="ECO:0007669"/>
    <property type="project" value="InterPro"/>
</dbReference>
<dbReference type="eggNOG" id="COG4405">
    <property type="taxonomic scope" value="Bacteria"/>
</dbReference>
<dbReference type="KEGG" id="nfa:NFA_33440"/>
<evidence type="ECO:0000256" key="1">
    <source>
        <dbReference type="ARBA" id="ARBA00008710"/>
    </source>
</evidence>
<dbReference type="SMR" id="Q5YUF0"/>
<sequence>MRMSSTGEYVPSPSEWIGNQVAQYEASDGAEAGEFDGRPLVILTTVGRKTGALRKTPVMRVEHDGRYAVVASQGGAPTHPAWYFNLVADPRAQLRDKDAVLSVVARELAGPERAEWWERAVRAYPTYQEYQDNTRRLIPVLLLEPGR</sequence>
<dbReference type="PANTHER" id="PTHR39428">
    <property type="entry name" value="F420H(2)-DEPENDENT QUINONE REDUCTASE RV1261C"/>
    <property type="match status" value="1"/>
</dbReference>
<dbReference type="Proteomes" id="UP000006820">
    <property type="component" value="Chromosome"/>
</dbReference>
<dbReference type="GO" id="GO:0070967">
    <property type="term" value="F:coenzyme F420 binding"/>
    <property type="evidence" value="ECO:0007669"/>
    <property type="project" value="TreeGrafter"/>
</dbReference>
<dbReference type="GO" id="GO:0005886">
    <property type="term" value="C:plasma membrane"/>
    <property type="evidence" value="ECO:0007669"/>
    <property type="project" value="TreeGrafter"/>
</dbReference>
<dbReference type="HOGENOM" id="CLU_114921_1_0_11"/>
<dbReference type="STRING" id="247156.NFA_33440"/>
<dbReference type="PDBsum" id="3R5Y"/>
<name>Q5YUF0_NOCFA</name>
<organism evidence="3 4">
    <name type="scientific">Nocardia farcinica (strain IFM 10152)</name>
    <dbReference type="NCBI Taxonomy" id="247156"/>
    <lineage>
        <taxon>Bacteria</taxon>
        <taxon>Bacillati</taxon>
        <taxon>Actinomycetota</taxon>
        <taxon>Actinomycetes</taxon>
        <taxon>Mycobacteriales</taxon>
        <taxon>Nocardiaceae</taxon>
        <taxon>Nocardia</taxon>
    </lineage>
</organism>
<comment type="similarity">
    <text evidence="1">Belongs to the F420H(2)-dependent quinone reductase family.</text>
</comment>
<evidence type="ECO:0000256" key="2">
    <source>
        <dbReference type="ARBA" id="ARBA00049106"/>
    </source>
</evidence>
<evidence type="ECO:0000313" key="3">
    <source>
        <dbReference type="EMBL" id="BAD58191.1"/>
    </source>
</evidence>
<accession>Q5YUF0</accession>
<gene>
    <name evidence="3" type="ordered locus">NFA_33440</name>
</gene>